<accession>A0A8H5CWN0</accession>
<evidence type="ECO:0000259" key="7">
    <source>
        <dbReference type="Pfam" id="PF01425"/>
    </source>
</evidence>
<feature type="binding site" evidence="6">
    <location>
        <begin position="206"/>
        <end position="209"/>
    </location>
    <ligand>
        <name>substrate</name>
    </ligand>
</feature>
<keyword evidence="4" id="KW-0378">Hydrolase</keyword>
<reference evidence="8 9" key="1">
    <citation type="journal article" date="2020" name="ISME J.">
        <title>Uncovering the hidden diversity of litter-decomposition mechanisms in mushroom-forming fungi.</title>
        <authorList>
            <person name="Floudas D."/>
            <person name="Bentzer J."/>
            <person name="Ahren D."/>
            <person name="Johansson T."/>
            <person name="Persson P."/>
            <person name="Tunlid A."/>
        </authorList>
    </citation>
    <scope>NUCLEOTIDE SEQUENCE [LARGE SCALE GENOMIC DNA]</scope>
    <source>
        <strain evidence="8 9">CBS 146.42</strain>
    </source>
</reference>
<dbReference type="Gene3D" id="3.90.1300.10">
    <property type="entry name" value="Amidase signature (AS) domain"/>
    <property type="match status" value="1"/>
</dbReference>
<protein>
    <recommendedName>
        <fullName evidence="3">amidase</fullName>
        <ecNumber evidence="3">3.5.1.4</ecNumber>
    </recommendedName>
</protein>
<evidence type="ECO:0000313" key="9">
    <source>
        <dbReference type="Proteomes" id="UP000559027"/>
    </source>
</evidence>
<sequence length="555" mass="61394">MFSYLNHSKACRTKQDARNALIQELGTPDMSKPVSKEDLAILEKPVAQIAAEVQSGRLNPVDILSTYTRKAIRAHVDTNCLTEILLTSAKLYAQECNKQGPLAGAPVSLKDTVSVQGYDSCIGYSSWVGRPAKKDSPLVRLLRDAGAVPFVKTNIPVTLLSFESANDVFGRTTNPHKNTHSPGGSTGGEAALLAYGGSRIGIGTDVAGSVRVPAHYSGIYSIKASVGRFPKIGNATSMPGQEGIPPVYSPMARTLEDLEYFWKAVVSMEPWKYDYSCLRMAWKPYNVPTNRPLRWGVMRSDGFVRISPACTRALDTVVDTLKSHGHEVFDVSPPSPYDGIRIGSQLLLAEGGRMSTDPITTFESNDPGVTQALRMLRLPNFFRKIYAFYVRYIKRDKVYAGLIDDFTTKTAEETWWLVAQREAYKNQWFEFWNAQDLDFVLTVPNSLPAVPHGGMKKGWRACGYSFLFNILDYTAGVLPITKVDAVRDALPKGFKPTNAIEAGQYAMYDAHDMHGLPLGVQVVGQRLEEEKVMEGMKIIEGLLKKEGRGYELIPF</sequence>
<dbReference type="GO" id="GO:0004040">
    <property type="term" value="F:amidase activity"/>
    <property type="evidence" value="ECO:0007669"/>
    <property type="project" value="UniProtKB-EC"/>
</dbReference>
<dbReference type="EC" id="3.5.1.4" evidence="3"/>
<dbReference type="Pfam" id="PF01425">
    <property type="entry name" value="Amidase"/>
    <property type="match status" value="1"/>
</dbReference>
<evidence type="ECO:0000256" key="1">
    <source>
        <dbReference type="ARBA" id="ARBA00001311"/>
    </source>
</evidence>
<comment type="catalytic activity">
    <reaction evidence="1">
        <text>a monocarboxylic acid amide + H2O = a monocarboxylate + NH4(+)</text>
        <dbReference type="Rhea" id="RHEA:12020"/>
        <dbReference type="ChEBI" id="CHEBI:15377"/>
        <dbReference type="ChEBI" id="CHEBI:28938"/>
        <dbReference type="ChEBI" id="CHEBI:35757"/>
        <dbReference type="ChEBI" id="CHEBI:83628"/>
        <dbReference type="EC" id="3.5.1.4"/>
    </reaction>
</comment>
<evidence type="ECO:0000256" key="5">
    <source>
        <dbReference type="PIRSR" id="PIRSR001221-1"/>
    </source>
</evidence>
<organism evidence="8 9">
    <name type="scientific">Leucocoprinus leucothites</name>
    <dbReference type="NCBI Taxonomy" id="201217"/>
    <lineage>
        <taxon>Eukaryota</taxon>
        <taxon>Fungi</taxon>
        <taxon>Dikarya</taxon>
        <taxon>Basidiomycota</taxon>
        <taxon>Agaricomycotina</taxon>
        <taxon>Agaricomycetes</taxon>
        <taxon>Agaricomycetidae</taxon>
        <taxon>Agaricales</taxon>
        <taxon>Agaricineae</taxon>
        <taxon>Agaricaceae</taxon>
        <taxon>Leucocoprinus</taxon>
    </lineage>
</organism>
<evidence type="ECO:0000256" key="2">
    <source>
        <dbReference type="ARBA" id="ARBA00009199"/>
    </source>
</evidence>
<comment type="caution">
    <text evidence="8">The sequence shown here is derived from an EMBL/GenBank/DDBJ whole genome shotgun (WGS) entry which is preliminary data.</text>
</comment>
<feature type="active site" description="Charge relay system" evidence="5">
    <location>
        <position position="110"/>
    </location>
</feature>
<dbReference type="PANTHER" id="PTHR46072">
    <property type="entry name" value="AMIDASE-RELATED-RELATED"/>
    <property type="match status" value="1"/>
</dbReference>
<dbReference type="PIRSF" id="PIRSF001221">
    <property type="entry name" value="Amidase_fungi"/>
    <property type="match status" value="1"/>
</dbReference>
<keyword evidence="9" id="KW-1185">Reference proteome</keyword>
<gene>
    <name evidence="8" type="ORF">D9756_009431</name>
</gene>
<evidence type="ECO:0000256" key="4">
    <source>
        <dbReference type="ARBA" id="ARBA00022801"/>
    </source>
</evidence>
<evidence type="ECO:0000313" key="8">
    <source>
        <dbReference type="EMBL" id="KAF5349275.1"/>
    </source>
</evidence>
<feature type="binding site" evidence="6">
    <location>
        <position position="185"/>
    </location>
    <ligand>
        <name>substrate</name>
    </ligand>
</feature>
<dbReference type="OrthoDB" id="6428749at2759"/>
<dbReference type="EMBL" id="JAACJO010000017">
    <property type="protein sequence ID" value="KAF5349275.1"/>
    <property type="molecule type" value="Genomic_DNA"/>
</dbReference>
<dbReference type="SUPFAM" id="SSF75304">
    <property type="entry name" value="Amidase signature (AS) enzymes"/>
    <property type="match status" value="1"/>
</dbReference>
<evidence type="ECO:0000256" key="6">
    <source>
        <dbReference type="PIRSR" id="PIRSR001221-2"/>
    </source>
</evidence>
<proteinExistence type="inferred from homology"/>
<dbReference type="Proteomes" id="UP000559027">
    <property type="component" value="Unassembled WGS sequence"/>
</dbReference>
<feature type="domain" description="Amidase" evidence="7">
    <location>
        <begin position="62"/>
        <end position="532"/>
    </location>
</feature>
<evidence type="ECO:0000256" key="3">
    <source>
        <dbReference type="ARBA" id="ARBA00012922"/>
    </source>
</evidence>
<dbReference type="InterPro" id="IPR023631">
    <property type="entry name" value="Amidase_dom"/>
</dbReference>
<feature type="binding site" evidence="6">
    <location>
        <position position="159"/>
    </location>
    <ligand>
        <name>substrate</name>
    </ligand>
</feature>
<dbReference type="PANTHER" id="PTHR46072:SF10">
    <property type="entry name" value="ACETAMIDASE"/>
    <property type="match status" value="1"/>
</dbReference>
<dbReference type="AlphaFoldDB" id="A0A8H5CWN0"/>
<name>A0A8H5CWN0_9AGAR</name>
<feature type="active site" description="Acyl-ester intermediate" evidence="5">
    <location>
        <position position="209"/>
    </location>
</feature>
<dbReference type="InterPro" id="IPR036928">
    <property type="entry name" value="AS_sf"/>
</dbReference>
<comment type="similarity">
    <text evidence="2">Belongs to the amidase family.</text>
</comment>
<dbReference type="FunFam" id="3.90.1300.10:FF:000003">
    <property type="entry name" value="Amidase signature enzyme"/>
    <property type="match status" value="1"/>
</dbReference>
<feature type="active site" description="Charge relay system" evidence="5">
    <location>
        <position position="185"/>
    </location>
</feature>